<comment type="caution">
    <text evidence="2">The sequence shown here is derived from an EMBL/GenBank/DDBJ whole genome shotgun (WGS) entry which is preliminary data.</text>
</comment>
<evidence type="ECO:0000313" key="2">
    <source>
        <dbReference type="EMBL" id="CAJ0603815.1"/>
    </source>
</evidence>
<sequence length="283" mass="32417">MEQRTMDVIIASAWFTLSLYCILANFLLFALISSSIEMRTYTSYWIIISSSLCEISYSLYTLCFMIPATLLHDTYSRGDSTYSIIITALSGCLWYIEIIHIALMAINSENTLFLLFLCYVVGIAVSIPLLTPCCYMLYDSFNYTSYPENSQTWFMTLDLCLNIVILVIVITSYTAVLRKLHTLRRSSKQILNTKRTSFQTSKEMRLLAQFKCFIQELKIVIWSKVFGKEKGPGSREVSLDYHYRVESEIVKKDLSKVQHLPTSCVQSCNCLKDLGVINALTKL</sequence>
<evidence type="ECO:0000256" key="1">
    <source>
        <dbReference type="SAM" id="Phobius"/>
    </source>
</evidence>
<dbReference type="SUPFAM" id="SSF81321">
    <property type="entry name" value="Family A G protein-coupled receptor-like"/>
    <property type="match status" value="1"/>
</dbReference>
<reference evidence="2" key="1">
    <citation type="submission" date="2023-07" db="EMBL/GenBank/DDBJ databases">
        <authorList>
            <consortium name="CYATHOMIX"/>
        </authorList>
    </citation>
    <scope>NUCLEOTIDE SEQUENCE</scope>
    <source>
        <strain evidence="2">N/A</strain>
    </source>
</reference>
<evidence type="ECO:0000313" key="3">
    <source>
        <dbReference type="Proteomes" id="UP001176961"/>
    </source>
</evidence>
<feature type="transmembrane region" description="Helical" evidence="1">
    <location>
        <begin position="153"/>
        <end position="176"/>
    </location>
</feature>
<dbReference type="PANTHER" id="PTHR22718:SF34">
    <property type="entry name" value="G-PROTEIN COUPLED RECEPTORS FAMILY 1 PROFILE DOMAIN-CONTAINING PROTEIN"/>
    <property type="match status" value="1"/>
</dbReference>
<feature type="transmembrane region" description="Helical" evidence="1">
    <location>
        <begin position="113"/>
        <end position="138"/>
    </location>
</feature>
<dbReference type="EMBL" id="CATQJL010000305">
    <property type="protein sequence ID" value="CAJ0603815.1"/>
    <property type="molecule type" value="Genomic_DNA"/>
</dbReference>
<dbReference type="AlphaFoldDB" id="A0AA36MAU3"/>
<gene>
    <name evidence="2" type="ORF">CYNAS_LOCUS15798</name>
</gene>
<keyword evidence="1" id="KW-0812">Transmembrane</keyword>
<accession>A0AA36MAU3</accession>
<protein>
    <submittedName>
        <fullName evidence="2">Uncharacterized protein</fullName>
    </submittedName>
</protein>
<dbReference type="Gene3D" id="1.20.1070.10">
    <property type="entry name" value="Rhodopsin 7-helix transmembrane proteins"/>
    <property type="match status" value="1"/>
</dbReference>
<name>A0AA36MAU3_CYLNA</name>
<organism evidence="2 3">
    <name type="scientific">Cylicocyclus nassatus</name>
    <name type="common">Nematode worm</name>
    <dbReference type="NCBI Taxonomy" id="53992"/>
    <lineage>
        <taxon>Eukaryota</taxon>
        <taxon>Metazoa</taxon>
        <taxon>Ecdysozoa</taxon>
        <taxon>Nematoda</taxon>
        <taxon>Chromadorea</taxon>
        <taxon>Rhabditida</taxon>
        <taxon>Rhabditina</taxon>
        <taxon>Rhabditomorpha</taxon>
        <taxon>Strongyloidea</taxon>
        <taxon>Strongylidae</taxon>
        <taxon>Cylicocyclus</taxon>
    </lineage>
</organism>
<dbReference type="Proteomes" id="UP001176961">
    <property type="component" value="Unassembled WGS sequence"/>
</dbReference>
<keyword evidence="3" id="KW-1185">Reference proteome</keyword>
<dbReference type="PANTHER" id="PTHR22718">
    <property type="entry name" value="SERPENTINE RECEPTOR, CLASS X"/>
    <property type="match status" value="1"/>
</dbReference>
<proteinExistence type="predicted"/>
<keyword evidence="1" id="KW-0472">Membrane</keyword>
<keyword evidence="1" id="KW-1133">Transmembrane helix</keyword>
<feature type="transmembrane region" description="Helical" evidence="1">
    <location>
        <begin position="12"/>
        <end position="32"/>
    </location>
</feature>
<feature type="transmembrane region" description="Helical" evidence="1">
    <location>
        <begin position="82"/>
        <end position="106"/>
    </location>
</feature>
<feature type="transmembrane region" description="Helical" evidence="1">
    <location>
        <begin position="44"/>
        <end position="70"/>
    </location>
</feature>